<evidence type="ECO:0000313" key="1">
    <source>
        <dbReference type="EMBL" id="KAJ1940246.1"/>
    </source>
</evidence>
<name>A0ACC1J777_9FUNG</name>
<keyword evidence="2" id="KW-1185">Reference proteome</keyword>
<gene>
    <name evidence="1" type="primary">STT4_1</name>
    <name evidence="1" type="ORF">FBU59_003871</name>
</gene>
<dbReference type="EC" id="2.7.1.67" evidence="1"/>
<keyword evidence="1" id="KW-0808">Transferase</keyword>
<evidence type="ECO:0000313" key="2">
    <source>
        <dbReference type="Proteomes" id="UP001150603"/>
    </source>
</evidence>
<dbReference type="EMBL" id="JANBPW010002600">
    <property type="protein sequence ID" value="KAJ1940246.1"/>
    <property type="molecule type" value="Genomic_DNA"/>
</dbReference>
<protein>
    <submittedName>
        <fullName evidence="1">Phosphatidylinositol-4- kinase</fullName>
        <ecNumber evidence="1">2.7.1.67</ecNumber>
    </submittedName>
</protein>
<sequence length="661" mass="72296">MPARRTIALYLQSGIGLSGNYLLAQFLLVIRAVLESRLAVRLVECGLLDAQLIDRKSPHQLWELISQLDIHRRRSADELAVQVDSDPQLAGAYSRFLAISLQTYADTRSVLVRNMRVSDGADEITQEHESRPALKLGTKPSPSLATNMSIEYRTLYAGTLVSLLMGSLDPALLQNILDHVCSEFAHRMDSLTVVCFRVLVTIASFFPSSRDTILAAVSSFITSPPERLVRDLHASGGSSSQEDYLVLPAASALQACMHLATSKPRIVSTIHTLINTLAASRIGGDASARTLRISRSTILVLSHLALLYNDPEITALVVSMVCAPRFTTNAQLIPLVIQCSASVAAIADVSTFGNVVATALKRVSFARDSDDSINVSVSQTLVDLAAHVGDRTEIIDGFFCDVLKSFVDISIDVASPSKFKNRAVTPLSTFLPILDALVSSPAYAIDKEATAEQISLWRNFWFHMVIRGYVTDRSYIKSYGRIFANLASKSPILVHPSSINYLETEIEYNSILQREFSDARLAQLRQALTPIVSQQNSALLRSIGFPQAVFLLAVYHVEVARARAGNCATVLHYFGNSAVTSSNLLPEVESIAELVILAYVRETTSRRWSVEVSLAGNQPRSDLAVDAEAKTADKNLQTRATSVVKAQVRELMVASCHHLEQ</sequence>
<accession>A0ACC1J777</accession>
<feature type="non-terminal residue" evidence="1">
    <location>
        <position position="661"/>
    </location>
</feature>
<dbReference type="Proteomes" id="UP001150603">
    <property type="component" value="Unassembled WGS sequence"/>
</dbReference>
<reference evidence="1" key="1">
    <citation type="submission" date="2022-07" db="EMBL/GenBank/DDBJ databases">
        <title>Phylogenomic reconstructions and comparative analyses of Kickxellomycotina fungi.</title>
        <authorList>
            <person name="Reynolds N.K."/>
            <person name="Stajich J.E."/>
            <person name="Barry K."/>
            <person name="Grigoriev I.V."/>
            <person name="Crous P."/>
            <person name="Smith M.E."/>
        </authorList>
    </citation>
    <scope>NUCLEOTIDE SEQUENCE</scope>
    <source>
        <strain evidence="1">NRRL 5244</strain>
    </source>
</reference>
<proteinExistence type="predicted"/>
<comment type="caution">
    <text evidence="1">The sequence shown here is derived from an EMBL/GenBank/DDBJ whole genome shotgun (WGS) entry which is preliminary data.</text>
</comment>
<keyword evidence="1" id="KW-0418">Kinase</keyword>
<organism evidence="1 2">
    <name type="scientific">Linderina macrospora</name>
    <dbReference type="NCBI Taxonomy" id="4868"/>
    <lineage>
        <taxon>Eukaryota</taxon>
        <taxon>Fungi</taxon>
        <taxon>Fungi incertae sedis</taxon>
        <taxon>Zoopagomycota</taxon>
        <taxon>Kickxellomycotina</taxon>
        <taxon>Kickxellomycetes</taxon>
        <taxon>Kickxellales</taxon>
        <taxon>Kickxellaceae</taxon>
        <taxon>Linderina</taxon>
    </lineage>
</organism>